<proteinExistence type="inferred from homology"/>
<dbReference type="PANTHER" id="PTHR42792">
    <property type="entry name" value="FLAGELLIN"/>
    <property type="match status" value="1"/>
</dbReference>
<name>A0ABT8T6B0_9BACT</name>
<evidence type="ECO:0000256" key="3">
    <source>
        <dbReference type="ARBA" id="ARBA00023143"/>
    </source>
</evidence>
<dbReference type="NCBIfam" id="NF010115">
    <property type="entry name" value="PRK13588.1"/>
    <property type="match status" value="1"/>
</dbReference>
<evidence type="ECO:0000256" key="2">
    <source>
        <dbReference type="ARBA" id="ARBA00022525"/>
    </source>
</evidence>
<dbReference type="InterPro" id="IPR042187">
    <property type="entry name" value="Flagellin_C_sub2"/>
</dbReference>
<dbReference type="PRINTS" id="PR00207">
    <property type="entry name" value="FLAGELLIN"/>
</dbReference>
<accession>A0ABT8T6B0</accession>
<feature type="domain" description="Flagellin N-terminal" evidence="5">
    <location>
        <begin position="5"/>
        <end position="142"/>
    </location>
</feature>
<feature type="domain" description="Flagellin C-terminal" evidence="6">
    <location>
        <begin position="449"/>
        <end position="533"/>
    </location>
</feature>
<reference evidence="7 8" key="1">
    <citation type="submission" date="2023-06" db="EMBL/GenBank/DDBJ databases">
        <title>Campylobacter magnum sp. nov., isolated from cecal contents of domestic pigs (Sus scrofa domesticus).</title>
        <authorList>
            <person name="Papic B."/>
            <person name="Gruntar I."/>
        </authorList>
    </citation>
    <scope>NUCLEOTIDE SEQUENCE [LARGE SCALE GENOMIC DNA]</scope>
    <source>
        <strain evidence="8">34484-21</strain>
    </source>
</reference>
<evidence type="ECO:0000256" key="4">
    <source>
        <dbReference type="RuleBase" id="RU362073"/>
    </source>
</evidence>
<comment type="similarity">
    <text evidence="1 4">Belongs to the bacterial flagellin family.</text>
</comment>
<dbReference type="RefSeq" id="WP_302243470.1">
    <property type="nucleotide sequence ID" value="NZ_JAULJQ010000001.1"/>
</dbReference>
<dbReference type="InterPro" id="IPR001492">
    <property type="entry name" value="Flagellin"/>
</dbReference>
<evidence type="ECO:0000313" key="8">
    <source>
        <dbReference type="Proteomes" id="UP001171111"/>
    </source>
</evidence>
<keyword evidence="2 4" id="KW-0964">Secreted</keyword>
<sequence length="534" mass="55821">MAFRINTNITALSNHNNARKTDDRLNASLGHLSSGLRINKAADDASGMTIADSLKSQANSLGQAIANGNDAIGMVQTADGAMDEQLQIIDTIRTKAIQAAQDGQSTDSRKALQADISRLMEELDNIAKTTSFNGKQLLNGNFSNQNFQIGAYSNETVQISIGATESSKIGHTRFETSKFLAFSAANLSKADFVLELSGIDGFPNGYKFQNISGVEMKQDGLKAIADRLNGVSDTTGVRASVTNAMTFDNVIAGGTVQQLTINGAVIGDLEVQAGDTNAVLANAINAVKAQTGVEATVTDGKLTLTSRDGRAINIKTNSTASVMGAVAGKFSDGAVIVGNLSLIREDARDIVIAFSNAATGASNASVMDVSDKFSTASAIEGAMKNSLANTATVTLADLNTGVLKASVAAAMGYFHAGQFSIGTTRYAGFDAADQLSGVTTYGGAQAMISVAESAQKQLDRIRSDIGSVQNQIVATINNISTTQVNVKAAESQIRDVDFASEASNFNKYNLLAQSGSYALSQANTIQQNVMRLLQ</sequence>
<dbReference type="Gene3D" id="1.20.1330.10">
    <property type="entry name" value="f41 fragment of flagellin, N-terminal domain"/>
    <property type="match status" value="1"/>
</dbReference>
<dbReference type="Proteomes" id="UP001171111">
    <property type="component" value="Unassembled WGS sequence"/>
</dbReference>
<comment type="function">
    <text evidence="4">Flagellin is the subunit protein which polymerizes to form the filaments of bacterial flagella.</text>
</comment>
<keyword evidence="3 4" id="KW-0975">Bacterial flagellum</keyword>
<evidence type="ECO:0000313" key="7">
    <source>
        <dbReference type="EMBL" id="MDO2408730.1"/>
    </source>
</evidence>
<evidence type="ECO:0000259" key="5">
    <source>
        <dbReference type="Pfam" id="PF00669"/>
    </source>
</evidence>
<dbReference type="Pfam" id="PF00669">
    <property type="entry name" value="Flagellin_N"/>
    <property type="match status" value="1"/>
</dbReference>
<protein>
    <recommendedName>
        <fullName evidence="4">Flagellin</fullName>
    </recommendedName>
</protein>
<evidence type="ECO:0000256" key="1">
    <source>
        <dbReference type="ARBA" id="ARBA00005709"/>
    </source>
</evidence>
<dbReference type="InterPro" id="IPR010810">
    <property type="entry name" value="Flagellin_hook_IN_motif"/>
</dbReference>
<dbReference type="SUPFAM" id="SSF64518">
    <property type="entry name" value="Phase 1 flagellin"/>
    <property type="match status" value="1"/>
</dbReference>
<comment type="caution">
    <text evidence="7">The sequence shown here is derived from an EMBL/GenBank/DDBJ whole genome shotgun (WGS) entry which is preliminary data.</text>
</comment>
<keyword evidence="7" id="KW-0966">Cell projection</keyword>
<organism evidence="7 8">
    <name type="scientific">Campylobacter magnus</name>
    <dbReference type="NCBI Taxonomy" id="3026462"/>
    <lineage>
        <taxon>Bacteria</taxon>
        <taxon>Pseudomonadati</taxon>
        <taxon>Campylobacterota</taxon>
        <taxon>Epsilonproteobacteria</taxon>
        <taxon>Campylobacterales</taxon>
        <taxon>Campylobacteraceae</taxon>
        <taxon>Campylobacter</taxon>
    </lineage>
</organism>
<dbReference type="Pfam" id="PF00700">
    <property type="entry name" value="Flagellin_C"/>
    <property type="match status" value="1"/>
</dbReference>
<dbReference type="InterPro" id="IPR046358">
    <property type="entry name" value="Flagellin_C"/>
</dbReference>
<dbReference type="Pfam" id="PF07196">
    <property type="entry name" value="Flagellin_IN"/>
    <property type="match status" value="2"/>
</dbReference>
<dbReference type="PANTHER" id="PTHR42792:SF2">
    <property type="entry name" value="FLAGELLIN"/>
    <property type="match status" value="1"/>
</dbReference>
<comment type="subcellular location">
    <subcellularLocation>
        <location evidence="4">Secreted</location>
    </subcellularLocation>
    <subcellularLocation>
        <location evidence="4">Bacterial flagellum</location>
    </subcellularLocation>
</comment>
<dbReference type="Gene3D" id="3.30.70.2120">
    <property type="match status" value="2"/>
</dbReference>
<keyword evidence="8" id="KW-1185">Reference proteome</keyword>
<dbReference type="InterPro" id="IPR001029">
    <property type="entry name" value="Flagellin_N"/>
</dbReference>
<dbReference type="EMBL" id="JAULJQ010000001">
    <property type="protein sequence ID" value="MDO2408730.1"/>
    <property type="molecule type" value="Genomic_DNA"/>
</dbReference>
<gene>
    <name evidence="7" type="ORF">Q2362_01270</name>
</gene>
<keyword evidence="7" id="KW-0282">Flagellum</keyword>
<evidence type="ECO:0000259" key="6">
    <source>
        <dbReference type="Pfam" id="PF00700"/>
    </source>
</evidence>
<dbReference type="Gene3D" id="6.10.10.10">
    <property type="entry name" value="Flagellar export chaperone, C-terminal domain"/>
    <property type="match status" value="1"/>
</dbReference>
<keyword evidence="7" id="KW-0969">Cilium</keyword>